<evidence type="ECO:0000256" key="1">
    <source>
        <dbReference type="SAM" id="SignalP"/>
    </source>
</evidence>
<dbReference type="VEuPathDB" id="FungiDB:PTTG_12508"/>
<feature type="chain" id="PRO_5008109994" evidence="1">
    <location>
        <begin position="21"/>
        <end position="104"/>
    </location>
</feature>
<evidence type="ECO:0000313" key="2">
    <source>
        <dbReference type="EMBL" id="OAV93226.1"/>
    </source>
</evidence>
<dbReference type="Proteomes" id="UP000005240">
    <property type="component" value="Unassembled WGS sequence"/>
</dbReference>
<dbReference type="AlphaFoldDB" id="A0A180GKA9"/>
<accession>A0A180GKA9</accession>
<gene>
    <name evidence="2" type="ORF">PTTG_12508</name>
</gene>
<protein>
    <submittedName>
        <fullName evidence="2 3">Uncharacterized protein</fullName>
    </submittedName>
</protein>
<organism evidence="2">
    <name type="scientific">Puccinia triticina (isolate 1-1 / race 1 (BBBD))</name>
    <name type="common">Brown leaf rust fungus</name>
    <dbReference type="NCBI Taxonomy" id="630390"/>
    <lineage>
        <taxon>Eukaryota</taxon>
        <taxon>Fungi</taxon>
        <taxon>Dikarya</taxon>
        <taxon>Basidiomycota</taxon>
        <taxon>Pucciniomycotina</taxon>
        <taxon>Pucciniomycetes</taxon>
        <taxon>Pucciniales</taxon>
        <taxon>Pucciniaceae</taxon>
        <taxon>Puccinia</taxon>
    </lineage>
</organism>
<keyword evidence="1" id="KW-0732">Signal</keyword>
<dbReference type="EMBL" id="ADAS02000053">
    <property type="protein sequence ID" value="OAV93226.1"/>
    <property type="molecule type" value="Genomic_DNA"/>
</dbReference>
<proteinExistence type="predicted"/>
<evidence type="ECO:0000313" key="4">
    <source>
        <dbReference type="Proteomes" id="UP000005240"/>
    </source>
</evidence>
<reference evidence="2" key="2">
    <citation type="submission" date="2016-05" db="EMBL/GenBank/DDBJ databases">
        <title>Comparative analysis highlights variable genome content of wheat rusts and divergence of the mating loci.</title>
        <authorList>
            <person name="Cuomo C.A."/>
            <person name="Bakkeren G."/>
            <person name="Szabo L."/>
            <person name="Khalil H."/>
            <person name="Joly D."/>
            <person name="Goldberg J."/>
            <person name="Young S."/>
            <person name="Zeng Q."/>
            <person name="Fellers J."/>
        </authorList>
    </citation>
    <scope>NUCLEOTIDE SEQUENCE [LARGE SCALE GENOMIC DNA]</scope>
    <source>
        <strain evidence="2">1-1 BBBD Race 1</strain>
    </source>
</reference>
<reference evidence="3 4" key="3">
    <citation type="journal article" date="2017" name="G3 (Bethesda)">
        <title>Comparative analysis highlights variable genome content of wheat rusts and divergence of the mating loci.</title>
        <authorList>
            <person name="Cuomo C.A."/>
            <person name="Bakkeren G."/>
            <person name="Khalil H.B."/>
            <person name="Panwar V."/>
            <person name="Joly D."/>
            <person name="Linning R."/>
            <person name="Sakthikumar S."/>
            <person name="Song X."/>
            <person name="Adiconis X."/>
            <person name="Fan L."/>
            <person name="Goldberg J.M."/>
            <person name="Levin J.Z."/>
            <person name="Young S."/>
            <person name="Zeng Q."/>
            <person name="Anikster Y."/>
            <person name="Bruce M."/>
            <person name="Wang M."/>
            <person name="Yin C."/>
            <person name="McCallum B."/>
            <person name="Szabo L.J."/>
            <person name="Hulbert S."/>
            <person name="Chen X."/>
            <person name="Fellers J.P."/>
        </authorList>
    </citation>
    <scope>NUCLEOTIDE SEQUENCE</scope>
    <source>
        <strain evidence="3">isolate 1-1 / race 1 (BBBD)</strain>
        <strain evidence="4">Isolate 1-1 / race 1 (BBBD)</strain>
    </source>
</reference>
<feature type="signal peptide" evidence="1">
    <location>
        <begin position="1"/>
        <end position="20"/>
    </location>
</feature>
<reference evidence="2" key="1">
    <citation type="submission" date="2009-11" db="EMBL/GenBank/DDBJ databases">
        <authorList>
            <consortium name="The Broad Institute Genome Sequencing Platform"/>
            <person name="Ward D."/>
            <person name="Feldgarden M."/>
            <person name="Earl A."/>
            <person name="Young S.K."/>
            <person name="Zeng Q."/>
            <person name="Koehrsen M."/>
            <person name="Alvarado L."/>
            <person name="Berlin A."/>
            <person name="Bochicchio J."/>
            <person name="Borenstein D."/>
            <person name="Chapman S.B."/>
            <person name="Chen Z."/>
            <person name="Engels R."/>
            <person name="Freedman E."/>
            <person name="Gellesch M."/>
            <person name="Goldberg J."/>
            <person name="Griggs A."/>
            <person name="Gujja S."/>
            <person name="Heilman E."/>
            <person name="Heiman D."/>
            <person name="Hepburn T."/>
            <person name="Howarth C."/>
            <person name="Jen D."/>
            <person name="Larson L."/>
            <person name="Lewis B."/>
            <person name="Mehta T."/>
            <person name="Park D."/>
            <person name="Pearson M."/>
            <person name="Roberts A."/>
            <person name="Saif S."/>
            <person name="Shea T."/>
            <person name="Shenoy N."/>
            <person name="Sisk P."/>
            <person name="Stolte C."/>
            <person name="Sykes S."/>
            <person name="Thomson T."/>
            <person name="Walk T."/>
            <person name="White J."/>
            <person name="Yandava C."/>
            <person name="Izard J."/>
            <person name="Baranova O.V."/>
            <person name="Blanton J.M."/>
            <person name="Tanner A.C."/>
            <person name="Dewhirst F.E."/>
            <person name="Haas B."/>
            <person name="Nusbaum C."/>
            <person name="Birren B."/>
        </authorList>
    </citation>
    <scope>NUCLEOTIDE SEQUENCE [LARGE SCALE GENOMIC DNA]</scope>
    <source>
        <strain evidence="2">1-1 BBBD Race 1</strain>
    </source>
</reference>
<evidence type="ECO:0000313" key="3">
    <source>
        <dbReference type="EnsemblFungi" id="PTTG_12508-t43_1-p1"/>
    </source>
</evidence>
<reference evidence="3" key="4">
    <citation type="submission" date="2025-05" db="UniProtKB">
        <authorList>
            <consortium name="EnsemblFungi"/>
        </authorList>
    </citation>
    <scope>IDENTIFICATION</scope>
    <source>
        <strain evidence="3">isolate 1-1 / race 1 (BBBD)</strain>
    </source>
</reference>
<dbReference type="EnsemblFungi" id="PTTG_12508-t43_1">
    <property type="protein sequence ID" value="PTTG_12508-t43_1-p1"/>
    <property type="gene ID" value="PTTG_12508"/>
</dbReference>
<sequence length="104" mass="10850">MNFYLSIPALLLAAASVVIAADPTCPRGSGLYCFSAAQLKGASVIVNQASPKGSAFDCKAMVLKFLQLSDGIGRCCDAGKLPPQPSQAKWEAPISKFNDACPTK</sequence>
<keyword evidence="4" id="KW-1185">Reference proteome</keyword>
<name>A0A180GKA9_PUCT1</name>